<reference evidence="3 4" key="1">
    <citation type="submission" date="2017-05" db="EMBL/GenBank/DDBJ databases">
        <authorList>
            <person name="Varghese N."/>
            <person name="Submissions S."/>
        </authorList>
    </citation>
    <scope>NUCLEOTIDE SEQUENCE [LARGE SCALE GENOMIC DNA]</scope>
    <source>
        <strain evidence="3 4">DSM 25457</strain>
    </source>
</reference>
<keyword evidence="1" id="KW-0238">DNA-binding</keyword>
<dbReference type="InterPro" id="IPR014710">
    <property type="entry name" value="RmlC-like_jellyroll"/>
</dbReference>
<dbReference type="SMART" id="SM00530">
    <property type="entry name" value="HTH_XRE"/>
    <property type="match status" value="1"/>
</dbReference>
<accession>A0ABY1QN89</accession>
<dbReference type="InterPro" id="IPR001387">
    <property type="entry name" value="Cro/C1-type_HTH"/>
</dbReference>
<protein>
    <submittedName>
        <fullName evidence="3">Transcriptional regulator, XRE family with cupin sensor</fullName>
    </submittedName>
</protein>
<dbReference type="Pfam" id="PF13560">
    <property type="entry name" value="HTH_31"/>
    <property type="match status" value="1"/>
</dbReference>
<dbReference type="InterPro" id="IPR011051">
    <property type="entry name" value="RmlC_Cupin_sf"/>
</dbReference>
<dbReference type="Proteomes" id="UP001158067">
    <property type="component" value="Unassembled WGS sequence"/>
</dbReference>
<gene>
    <name evidence="3" type="ORF">SAMN06265222_12027</name>
</gene>
<dbReference type="PROSITE" id="PS50943">
    <property type="entry name" value="HTH_CROC1"/>
    <property type="match status" value="1"/>
</dbReference>
<dbReference type="CDD" id="cd02209">
    <property type="entry name" value="cupin_XRE_C"/>
    <property type="match status" value="1"/>
</dbReference>
<name>A0ABY1QN89_9BACT</name>
<dbReference type="Gene3D" id="2.60.120.10">
    <property type="entry name" value="Jelly Rolls"/>
    <property type="match status" value="1"/>
</dbReference>
<dbReference type="SUPFAM" id="SSF51182">
    <property type="entry name" value="RmlC-like cupins"/>
    <property type="match status" value="1"/>
</dbReference>
<evidence type="ECO:0000256" key="1">
    <source>
        <dbReference type="ARBA" id="ARBA00023125"/>
    </source>
</evidence>
<dbReference type="InterPro" id="IPR010982">
    <property type="entry name" value="Lambda_DNA-bd_dom_sf"/>
</dbReference>
<feature type="domain" description="HTH cro/C1-type" evidence="2">
    <location>
        <begin position="10"/>
        <end position="64"/>
    </location>
</feature>
<dbReference type="Gene3D" id="1.10.260.40">
    <property type="entry name" value="lambda repressor-like DNA-binding domains"/>
    <property type="match status" value="1"/>
</dbReference>
<dbReference type="EMBL" id="FXUG01000020">
    <property type="protein sequence ID" value="SMP75856.1"/>
    <property type="molecule type" value="Genomic_DNA"/>
</dbReference>
<comment type="caution">
    <text evidence="3">The sequence shown here is derived from an EMBL/GenBank/DDBJ whole genome shotgun (WGS) entry which is preliminary data.</text>
</comment>
<proteinExistence type="predicted"/>
<dbReference type="CDD" id="cd00093">
    <property type="entry name" value="HTH_XRE"/>
    <property type="match status" value="1"/>
</dbReference>
<dbReference type="Pfam" id="PF07883">
    <property type="entry name" value="Cupin_2"/>
    <property type="match status" value="1"/>
</dbReference>
<organism evidence="3 4">
    <name type="scientific">Neorhodopirellula lusitana</name>
    <dbReference type="NCBI Taxonomy" id="445327"/>
    <lineage>
        <taxon>Bacteria</taxon>
        <taxon>Pseudomonadati</taxon>
        <taxon>Planctomycetota</taxon>
        <taxon>Planctomycetia</taxon>
        <taxon>Pirellulales</taxon>
        <taxon>Pirellulaceae</taxon>
        <taxon>Neorhodopirellula</taxon>
    </lineage>
</organism>
<evidence type="ECO:0000313" key="3">
    <source>
        <dbReference type="EMBL" id="SMP75856.1"/>
    </source>
</evidence>
<evidence type="ECO:0000313" key="4">
    <source>
        <dbReference type="Proteomes" id="UP001158067"/>
    </source>
</evidence>
<keyword evidence="4" id="KW-1185">Reference proteome</keyword>
<dbReference type="SUPFAM" id="SSF47413">
    <property type="entry name" value="lambda repressor-like DNA-binding domains"/>
    <property type="match status" value="1"/>
</dbReference>
<dbReference type="InterPro" id="IPR050807">
    <property type="entry name" value="TransReg_Diox_bact_type"/>
</dbReference>
<sequence>MNLVELAQRIKQQRLNQGLTLEAVASDSGQTRSWLSKVENFRVTPSLPALARVASALGTSVSALTEGLDEKPAIVCVRKGGGVVVNRDGPDSGIVYESLADGRGNRSMDPFVLAIPSGEAREPMSHEGEEFLIVLEGRVNFDYGDQEFQLKTGDSLYFDSEEPHRLANPYAKAARVLCVFRLGRT</sequence>
<dbReference type="PANTHER" id="PTHR46797:SF1">
    <property type="entry name" value="METHYLPHOSPHONATE SYNTHASE"/>
    <property type="match status" value="1"/>
</dbReference>
<dbReference type="InterPro" id="IPR013096">
    <property type="entry name" value="Cupin_2"/>
</dbReference>
<dbReference type="RefSeq" id="WP_283435122.1">
    <property type="nucleotide sequence ID" value="NZ_FXUG01000020.1"/>
</dbReference>
<evidence type="ECO:0000259" key="2">
    <source>
        <dbReference type="PROSITE" id="PS50943"/>
    </source>
</evidence>
<dbReference type="PANTHER" id="PTHR46797">
    <property type="entry name" value="HTH-TYPE TRANSCRIPTIONAL REGULATOR"/>
    <property type="match status" value="1"/>
</dbReference>